<dbReference type="AlphaFoldDB" id="A0A7W4YH20"/>
<sequence>MKRRLLVVPAAVIVSLVAGLLGSLTPTADEPAAAAVASDFNAGDIISDALFFDGAALTASEVQATLSAKVPSCRSGYTCLKDYRQTTTTRAAVAGRCDAYTGASNELASVIIAKVGAACGISQKALLVLLEKEQGLVSDTWPDSTQYQKATGYACPDTAACDSTYLGFFNQVYNAALQFKRYAANPTGWNHVAGRVNAIRYSPSASCGSSNVFIQNQATAGLYNYTPYQPNGAALANLYGTGDGCSAYGNRNFWRIYTDWFGSTTAGTSLVRTTSNATVYIVSGTSKYPVLNQEMLTAYAPLGQVGFVSQSYLDGFATMQPAGRVMRSPNGTIYFTDASIKLPFGSCGLVVDYGGKCDVSGFVQLSDDQLSGFATGPAMGPILGTTAGSRYYVTSGTKREILDNTSQSAAGLPSGFNVLTESAVSALPYAAPIVRDAVFATQRGTSSYSYLGNKSAYPVDAGAAAGAGLPNASAGSLSPNSLALIPKGASFTGIVQVAGTATKYVLADGGSYAWNTGSTSALPAVAVPQAFLGAYPSKGTIVAGSMIKTPSSATVYIVMADKLLPVGAWESLVALAGGKTPVITTVPDSLVAAIPKGPVALTSNTLVLSTNSATVYLINGVTNKIALSNFAFANEAGITGYSFTTQARLDAYPTSATLLGFGLTCGSTDYVSAGGSVHKVDPGIKALYPFAFVALDSYTCQLLKVTTPATAFIRTPDGSIFWLDGGTKRPIGSMQRFAELSKGAAYLDVHPLFASAIPTGPAA</sequence>
<dbReference type="RefSeq" id="WP_051336942.1">
    <property type="nucleotide sequence ID" value="NZ_JACHVP010000001.1"/>
</dbReference>
<proteinExistence type="predicted"/>
<feature type="chain" id="PRO_5038602432" description="Hemagglutinin" evidence="1">
    <location>
        <begin position="29"/>
        <end position="763"/>
    </location>
</feature>
<evidence type="ECO:0000313" key="3">
    <source>
        <dbReference type="Proteomes" id="UP000538196"/>
    </source>
</evidence>
<dbReference type="Proteomes" id="UP000538196">
    <property type="component" value="Unassembled WGS sequence"/>
</dbReference>
<keyword evidence="1" id="KW-0732">Signal</keyword>
<name>A0A7W4YH20_LEIAQ</name>
<gene>
    <name evidence="2" type="ORF">FHX33_000183</name>
</gene>
<evidence type="ECO:0000256" key="1">
    <source>
        <dbReference type="SAM" id="SignalP"/>
    </source>
</evidence>
<feature type="signal peptide" evidence="1">
    <location>
        <begin position="1"/>
        <end position="28"/>
    </location>
</feature>
<dbReference type="EMBL" id="JACHVP010000001">
    <property type="protein sequence ID" value="MBB2965451.1"/>
    <property type="molecule type" value="Genomic_DNA"/>
</dbReference>
<comment type="caution">
    <text evidence="2">The sequence shown here is derived from an EMBL/GenBank/DDBJ whole genome shotgun (WGS) entry which is preliminary data.</text>
</comment>
<evidence type="ECO:0008006" key="4">
    <source>
        <dbReference type="Google" id="ProtNLM"/>
    </source>
</evidence>
<protein>
    <recommendedName>
        <fullName evidence="4">Hemagglutinin</fullName>
    </recommendedName>
</protein>
<accession>A0A7W4YH20</accession>
<reference evidence="2 3" key="1">
    <citation type="submission" date="2020-08" db="EMBL/GenBank/DDBJ databases">
        <title>Sequencing the genomes of 1000 actinobacteria strains.</title>
        <authorList>
            <person name="Klenk H.-P."/>
        </authorList>
    </citation>
    <scope>NUCLEOTIDE SEQUENCE [LARGE SCALE GENOMIC DNA]</scope>
    <source>
        <strain evidence="2 3">DSM 20146</strain>
    </source>
</reference>
<evidence type="ECO:0000313" key="2">
    <source>
        <dbReference type="EMBL" id="MBB2965451.1"/>
    </source>
</evidence>
<keyword evidence="3" id="KW-1185">Reference proteome</keyword>
<organism evidence="2 3">
    <name type="scientific">Leifsonia aquatica</name>
    <name type="common">Corynebacterium aquaticum</name>
    <dbReference type="NCBI Taxonomy" id="144185"/>
    <lineage>
        <taxon>Bacteria</taxon>
        <taxon>Bacillati</taxon>
        <taxon>Actinomycetota</taxon>
        <taxon>Actinomycetes</taxon>
        <taxon>Micrococcales</taxon>
        <taxon>Microbacteriaceae</taxon>
        <taxon>Leifsonia</taxon>
    </lineage>
</organism>